<dbReference type="Gene3D" id="3.40.50.720">
    <property type="entry name" value="NAD(P)-binding Rossmann-like Domain"/>
    <property type="match status" value="1"/>
</dbReference>
<dbReference type="Proteomes" id="UP000700596">
    <property type="component" value="Unassembled WGS sequence"/>
</dbReference>
<evidence type="ECO:0000256" key="2">
    <source>
        <dbReference type="ARBA" id="ARBA00023002"/>
    </source>
</evidence>
<organism evidence="3 4">
    <name type="scientific">Dendryphion nanum</name>
    <dbReference type="NCBI Taxonomy" id="256645"/>
    <lineage>
        <taxon>Eukaryota</taxon>
        <taxon>Fungi</taxon>
        <taxon>Dikarya</taxon>
        <taxon>Ascomycota</taxon>
        <taxon>Pezizomycotina</taxon>
        <taxon>Dothideomycetes</taxon>
        <taxon>Pleosporomycetidae</taxon>
        <taxon>Pleosporales</taxon>
        <taxon>Torulaceae</taxon>
        <taxon>Dendryphion</taxon>
    </lineage>
</organism>
<reference evidence="3" key="1">
    <citation type="journal article" date="2021" name="Nat. Commun.">
        <title>Genetic determinants of endophytism in the Arabidopsis root mycobiome.</title>
        <authorList>
            <person name="Mesny F."/>
            <person name="Miyauchi S."/>
            <person name="Thiergart T."/>
            <person name="Pickel B."/>
            <person name="Atanasova L."/>
            <person name="Karlsson M."/>
            <person name="Huettel B."/>
            <person name="Barry K.W."/>
            <person name="Haridas S."/>
            <person name="Chen C."/>
            <person name="Bauer D."/>
            <person name="Andreopoulos W."/>
            <person name="Pangilinan J."/>
            <person name="LaButti K."/>
            <person name="Riley R."/>
            <person name="Lipzen A."/>
            <person name="Clum A."/>
            <person name="Drula E."/>
            <person name="Henrissat B."/>
            <person name="Kohler A."/>
            <person name="Grigoriev I.V."/>
            <person name="Martin F.M."/>
            <person name="Hacquard S."/>
        </authorList>
    </citation>
    <scope>NUCLEOTIDE SEQUENCE</scope>
    <source>
        <strain evidence="3">MPI-CAGE-CH-0243</strain>
    </source>
</reference>
<dbReference type="SUPFAM" id="SSF51735">
    <property type="entry name" value="NAD(P)-binding Rossmann-fold domains"/>
    <property type="match status" value="1"/>
</dbReference>
<dbReference type="InterPro" id="IPR036291">
    <property type="entry name" value="NAD(P)-bd_dom_sf"/>
</dbReference>
<evidence type="ECO:0008006" key="5">
    <source>
        <dbReference type="Google" id="ProtNLM"/>
    </source>
</evidence>
<dbReference type="GO" id="GO:0016491">
    <property type="term" value="F:oxidoreductase activity"/>
    <property type="evidence" value="ECO:0007669"/>
    <property type="project" value="UniProtKB-KW"/>
</dbReference>
<gene>
    <name evidence="3" type="ORF">B0J11DRAFT_603834</name>
</gene>
<dbReference type="InterPro" id="IPR002347">
    <property type="entry name" value="SDR_fam"/>
</dbReference>
<dbReference type="PANTHER" id="PTHR43180:SF11">
    <property type="entry name" value="NAD(P)-BINDING PROTEIN"/>
    <property type="match status" value="1"/>
</dbReference>
<protein>
    <recommendedName>
        <fullName evidence="5">NAD(P)-binding protein</fullName>
    </recommendedName>
</protein>
<dbReference type="OrthoDB" id="37659at2759"/>
<keyword evidence="4" id="KW-1185">Reference proteome</keyword>
<comment type="caution">
    <text evidence="3">The sequence shown here is derived from an EMBL/GenBank/DDBJ whole genome shotgun (WGS) entry which is preliminary data.</text>
</comment>
<comment type="similarity">
    <text evidence="1">Belongs to the short-chain dehydrogenases/reductases (SDR) family.</text>
</comment>
<dbReference type="PRINTS" id="PR00081">
    <property type="entry name" value="GDHRDH"/>
</dbReference>
<sequence length="301" mass="32750">MTTFSISDNDLVGIKDQVVVVTGITSASSGIGLATVKRLVQNGAKVFAADLNELPEPEKSQVPFLKVNVTSWKDQLDLFKAAKEKYGIIHHAFANAGITTKTNLLEEDKDENGDLLPPNLITLDVNLTGVIYTVKLAIHYIRQHAEGGSIVMTGSGSSFSRFSATDYATAKHGVYGLLRSLYDNLHPKLPIRINAVAPSWTSTSIIPKELIAILGDTVQTPDVVARSVLVLMADKERHGQMIYSDRGRFTDIESGEDGLLGFTRKMLGAGYSAEEEGVKKMRAAIKKYVAEKEAEKEARKG</sequence>
<dbReference type="PANTHER" id="PTHR43180">
    <property type="entry name" value="3-OXOACYL-(ACYL-CARRIER-PROTEIN) REDUCTASE (AFU_ORTHOLOGUE AFUA_6G11210)"/>
    <property type="match status" value="1"/>
</dbReference>
<accession>A0A9P9E0I0</accession>
<evidence type="ECO:0000313" key="4">
    <source>
        <dbReference type="Proteomes" id="UP000700596"/>
    </source>
</evidence>
<name>A0A9P9E0I0_9PLEO</name>
<dbReference type="AlphaFoldDB" id="A0A9P9E0I0"/>
<dbReference type="EMBL" id="JAGMWT010000005">
    <property type="protein sequence ID" value="KAH7128526.1"/>
    <property type="molecule type" value="Genomic_DNA"/>
</dbReference>
<dbReference type="Pfam" id="PF00106">
    <property type="entry name" value="adh_short"/>
    <property type="match status" value="1"/>
</dbReference>
<evidence type="ECO:0000313" key="3">
    <source>
        <dbReference type="EMBL" id="KAH7128526.1"/>
    </source>
</evidence>
<evidence type="ECO:0000256" key="1">
    <source>
        <dbReference type="ARBA" id="ARBA00006484"/>
    </source>
</evidence>
<keyword evidence="2" id="KW-0560">Oxidoreductase</keyword>
<proteinExistence type="inferred from homology"/>